<dbReference type="PANTHER" id="PTHR11135">
    <property type="entry name" value="HISTONE ACETYLTRANSFERASE-RELATED"/>
    <property type="match status" value="1"/>
</dbReference>
<evidence type="ECO:0000313" key="9">
    <source>
        <dbReference type="Proteomes" id="UP001215956"/>
    </source>
</evidence>
<comment type="cofactor">
    <cofactor evidence="1">
        <name>[4Fe-4S] cluster</name>
        <dbReference type="ChEBI" id="CHEBI:49883"/>
    </cofactor>
</comment>
<evidence type="ECO:0000256" key="2">
    <source>
        <dbReference type="ARBA" id="ARBA00022485"/>
    </source>
</evidence>
<dbReference type="Pfam" id="PF04055">
    <property type="entry name" value="Radical_SAM"/>
    <property type="match status" value="1"/>
</dbReference>
<dbReference type="InterPro" id="IPR005909">
    <property type="entry name" value="RaSEA"/>
</dbReference>
<dbReference type="SFLD" id="SFLDS00029">
    <property type="entry name" value="Radical_SAM"/>
    <property type="match status" value="1"/>
</dbReference>
<dbReference type="SUPFAM" id="SSF102114">
    <property type="entry name" value="Radical SAM enzymes"/>
    <property type="match status" value="1"/>
</dbReference>
<dbReference type="RefSeq" id="WP_316968579.1">
    <property type="nucleotide sequence ID" value="NZ_JARFPL010000010.1"/>
</dbReference>
<dbReference type="CDD" id="cd01335">
    <property type="entry name" value="Radical_SAM"/>
    <property type="match status" value="1"/>
</dbReference>
<dbReference type="NCBIfam" id="TIGR01210">
    <property type="entry name" value="archaeosine biosynthesis radical SAM protein RaSEA"/>
    <property type="match status" value="1"/>
</dbReference>
<evidence type="ECO:0000313" key="8">
    <source>
        <dbReference type="EMBL" id="MDF0592834.1"/>
    </source>
</evidence>
<evidence type="ECO:0000256" key="4">
    <source>
        <dbReference type="ARBA" id="ARBA00022723"/>
    </source>
</evidence>
<reference evidence="8 9" key="1">
    <citation type="submission" date="2023-03" db="EMBL/GenBank/DDBJ databases">
        <title>Whole genome sequencing of Methanotrichaceae archaeon M04Ac.</title>
        <authorList>
            <person name="Khomyakova M.A."/>
            <person name="Merkel A.Y."/>
            <person name="Slobodkin A.I."/>
        </authorList>
    </citation>
    <scope>NUCLEOTIDE SEQUENCE [LARGE SCALE GENOMIC DNA]</scope>
    <source>
        <strain evidence="8 9">M04Ac</strain>
    </source>
</reference>
<keyword evidence="4" id="KW-0479">Metal-binding</keyword>
<dbReference type="InterPro" id="IPR039661">
    <property type="entry name" value="ELP3"/>
</dbReference>
<dbReference type="SMART" id="SM00729">
    <property type="entry name" value="Elp3"/>
    <property type="match status" value="1"/>
</dbReference>
<keyword evidence="5" id="KW-0408">Iron</keyword>
<accession>A0ABT5XDQ0</accession>
<evidence type="ECO:0000256" key="5">
    <source>
        <dbReference type="ARBA" id="ARBA00023004"/>
    </source>
</evidence>
<dbReference type="InterPro" id="IPR007197">
    <property type="entry name" value="rSAM"/>
</dbReference>
<organism evidence="8 9">
    <name type="scientific">Candidatus Methanocrinis alkalitolerans</name>
    <dbReference type="NCBI Taxonomy" id="3033395"/>
    <lineage>
        <taxon>Archaea</taxon>
        <taxon>Methanobacteriati</taxon>
        <taxon>Methanobacteriota</taxon>
        <taxon>Stenosarchaea group</taxon>
        <taxon>Methanomicrobia</taxon>
        <taxon>Methanotrichales</taxon>
        <taxon>Methanotrichaceae</taxon>
        <taxon>Methanocrinis</taxon>
    </lineage>
</organism>
<proteinExistence type="predicted"/>
<dbReference type="PANTHER" id="PTHR11135:SF0">
    <property type="entry name" value="ELONGATOR COMPLEX PROTEIN 3"/>
    <property type="match status" value="1"/>
</dbReference>
<comment type="caution">
    <text evidence="8">The sequence shown here is derived from an EMBL/GenBank/DDBJ whole genome shotgun (WGS) entry which is preliminary data.</text>
</comment>
<gene>
    <name evidence="8" type="ORF">P0O24_04475</name>
</gene>
<keyword evidence="3" id="KW-0949">S-adenosyl-L-methionine</keyword>
<sequence>MTKKRRERPDLTRPVAVWRSRDLLDGEAAGSLTVILRTRGCRWRRCAICGYPSEGAPASAEDLTVQFRAATRDLSSEDRVVKIYTSGSFLDPEEVPESVRGRIIDALAAAGVEKLVFESRPEYITRELVEASAAEIRTEVAIGLESSSDIVREHSIGKGFTFADYKEAAEAVRRGGGSVKTYLLLKPPFLSEASAIADALRSARDATASSDVISLNLTNIQRGTPLERMWLVGDYRPPWLWSAVEVLKGVSSVPIISDPVAAGTRRGPRNCGRCDEAVAKAIREHALTQDPGVFEDLDCSCKAAWKKVLELEDLAFGSPLESDSRRL</sequence>
<keyword evidence="6" id="KW-0411">Iron-sulfur</keyword>
<dbReference type="EMBL" id="JARFPL010000010">
    <property type="protein sequence ID" value="MDF0592834.1"/>
    <property type="molecule type" value="Genomic_DNA"/>
</dbReference>
<dbReference type="Proteomes" id="UP001215956">
    <property type="component" value="Unassembled WGS sequence"/>
</dbReference>
<keyword evidence="2" id="KW-0004">4Fe-4S</keyword>
<feature type="domain" description="Elp3/MiaA/NifB-like radical SAM core" evidence="7">
    <location>
        <begin position="31"/>
        <end position="249"/>
    </location>
</feature>
<evidence type="ECO:0000256" key="3">
    <source>
        <dbReference type="ARBA" id="ARBA00022691"/>
    </source>
</evidence>
<dbReference type="InterPro" id="IPR058240">
    <property type="entry name" value="rSAM_sf"/>
</dbReference>
<dbReference type="InterPro" id="IPR006638">
    <property type="entry name" value="Elp3/MiaA/NifB-like_rSAM"/>
</dbReference>
<keyword evidence="9" id="KW-1185">Reference proteome</keyword>
<evidence type="ECO:0000256" key="6">
    <source>
        <dbReference type="ARBA" id="ARBA00023014"/>
    </source>
</evidence>
<evidence type="ECO:0000256" key="1">
    <source>
        <dbReference type="ARBA" id="ARBA00001966"/>
    </source>
</evidence>
<protein>
    <submittedName>
        <fullName evidence="8">Archaeosine biosynthesis radical SAM protein RaSEA</fullName>
    </submittedName>
</protein>
<evidence type="ECO:0000259" key="7">
    <source>
        <dbReference type="SMART" id="SM00729"/>
    </source>
</evidence>
<dbReference type="PIRSF" id="PIRSF004954">
    <property type="entry name" value="Radical_SAM"/>
    <property type="match status" value="1"/>
</dbReference>
<name>A0ABT5XDQ0_9EURY</name>